<dbReference type="Pfam" id="PF04343">
    <property type="entry name" value="DUF488"/>
    <property type="match status" value="1"/>
</dbReference>
<dbReference type="KEGG" id="tpla:ElP_27500"/>
<protein>
    <recommendedName>
        <fullName evidence="3">DUF488 domain-containing protein</fullName>
    </recommendedName>
</protein>
<reference evidence="1 2" key="1">
    <citation type="submission" date="2019-02" db="EMBL/GenBank/DDBJ databases">
        <title>Deep-cultivation of Planctomycetes and their phenomic and genomic characterization uncovers novel biology.</title>
        <authorList>
            <person name="Wiegand S."/>
            <person name="Jogler M."/>
            <person name="Boedeker C."/>
            <person name="Pinto D."/>
            <person name="Vollmers J."/>
            <person name="Rivas-Marin E."/>
            <person name="Kohn T."/>
            <person name="Peeters S.H."/>
            <person name="Heuer A."/>
            <person name="Rast P."/>
            <person name="Oberbeckmann S."/>
            <person name="Bunk B."/>
            <person name="Jeske O."/>
            <person name="Meyerdierks A."/>
            <person name="Storesund J.E."/>
            <person name="Kallscheuer N."/>
            <person name="Luecker S."/>
            <person name="Lage O.M."/>
            <person name="Pohl T."/>
            <person name="Merkel B.J."/>
            <person name="Hornburger P."/>
            <person name="Mueller R.-W."/>
            <person name="Bruemmer F."/>
            <person name="Labrenz M."/>
            <person name="Spormann A.M."/>
            <person name="Op den Camp H."/>
            <person name="Overmann J."/>
            <person name="Amann R."/>
            <person name="Jetten M.S.M."/>
            <person name="Mascher T."/>
            <person name="Medema M.H."/>
            <person name="Devos D.P."/>
            <person name="Kaster A.-K."/>
            <person name="Ovreas L."/>
            <person name="Rohde M."/>
            <person name="Galperin M.Y."/>
            <person name="Jogler C."/>
        </authorList>
    </citation>
    <scope>NUCLEOTIDE SEQUENCE [LARGE SCALE GENOMIC DNA]</scope>
    <source>
        <strain evidence="1 2">ElP</strain>
    </source>
</reference>
<dbReference type="Proteomes" id="UP000317835">
    <property type="component" value="Chromosome"/>
</dbReference>
<dbReference type="EMBL" id="CP036426">
    <property type="protein sequence ID" value="QDV34853.1"/>
    <property type="molecule type" value="Genomic_DNA"/>
</dbReference>
<evidence type="ECO:0008006" key="3">
    <source>
        <dbReference type="Google" id="ProtNLM"/>
    </source>
</evidence>
<evidence type="ECO:0000313" key="2">
    <source>
        <dbReference type="Proteomes" id="UP000317835"/>
    </source>
</evidence>
<name>A0A518H1Z9_9BACT</name>
<gene>
    <name evidence="1" type="ORF">ElP_27500</name>
</gene>
<keyword evidence="2" id="KW-1185">Reference proteome</keyword>
<sequence length="183" mass="19557">MAGSGSGSGAIGTGRELWTVGYGAWPAADRADRLARALSDRGIGLLVDVRIGPCPSDLDPERTYGPRPWHLRAEGSGEGIVALLADRGIAYEWVVELGNPQRQDPAMAVLRSHLDDPSGRWPVHRGLSRLADLVRSSAPPVALLCACADPARCHRSLVAEALSDRHFGGLLPIRDVRTGRLLC</sequence>
<organism evidence="1 2">
    <name type="scientific">Tautonia plasticadhaerens</name>
    <dbReference type="NCBI Taxonomy" id="2527974"/>
    <lineage>
        <taxon>Bacteria</taxon>
        <taxon>Pseudomonadati</taxon>
        <taxon>Planctomycetota</taxon>
        <taxon>Planctomycetia</taxon>
        <taxon>Isosphaerales</taxon>
        <taxon>Isosphaeraceae</taxon>
        <taxon>Tautonia</taxon>
    </lineage>
</organism>
<dbReference type="InterPro" id="IPR007438">
    <property type="entry name" value="DUF488"/>
</dbReference>
<evidence type="ECO:0000313" key="1">
    <source>
        <dbReference type="EMBL" id="QDV34853.1"/>
    </source>
</evidence>
<proteinExistence type="predicted"/>
<dbReference type="OrthoDB" id="9789109at2"/>
<dbReference type="AlphaFoldDB" id="A0A518H1Z9"/>
<dbReference type="RefSeq" id="WP_145270039.1">
    <property type="nucleotide sequence ID" value="NZ_CP036426.1"/>
</dbReference>
<accession>A0A518H1Z9</accession>